<dbReference type="PANTHER" id="PTHR11306">
    <property type="entry name" value="NIEMANN PICK TYPE C2 PROTEIN NPC2-RELATED"/>
    <property type="match status" value="1"/>
</dbReference>
<dbReference type="InterPro" id="IPR033917">
    <property type="entry name" value="ML_PG-PI_TP"/>
</dbReference>
<sequence>MSTTSFFSFGPDDSFISKSFAGLNFRNLSHSLRDLLVSSTVSEVHWAALGAVSDSWILSCKGAIGKNTLRWGPSIPSRLQAILSKAWPSPHLRCFLGPDDSFIIWHPEFIRWANLPPALEDALQSWLTPSGWRVGPPRIATWGPDDAFFAMSEYGEVEYHFGEPDDDGEVYWGIFKETIEEWETEVGFLWSTLSFIALDSTSTDQFVAVRRDGTWAGSIDDVNEDALEDFALNFWPNANSKNKANAGGGQNGTQHPHTATGTGPMQSDPRTQLLYEKWSKDTAIVFASASSCLSEPKPKQPPRKLQVRSASQSSSLDAATPPMPPLTRAPSTEPKLLTSFPYLPSTLSTCTLATCRLLKSEANSIHACQHDVERLLRASGSYSYEWLRQERLRWHPDRFGRLCDERWRETGKKMAGEMFKVLSALIDDLRMKEKEDEFFMYTYQRIFIFRSTLVRGRRGSTYVSNLSSPPSPHHTPPNSTVPLPLSSPKRLSEALQQPSPAQLERYSESMQLSTLFLAALSAVSATATPWGGSQVVVKEEYKVPGDNPLYFCGDPADDILKIEKVDLSPNPPKPGETLSIIATGDFKKEVGEGFKMHLQVKYGLITLINQQADGCDTIGKADLDCPLKKGEMKLTKDVDLPKEIPPGTYTVLADVVTEDGDKVTCLTAKIAFHR</sequence>
<feature type="compositionally biased region" description="Polar residues" evidence="8">
    <location>
        <begin position="308"/>
        <end position="317"/>
    </location>
</feature>
<feature type="region of interest" description="Disordered" evidence="8">
    <location>
        <begin position="461"/>
        <end position="500"/>
    </location>
</feature>
<evidence type="ECO:0000256" key="2">
    <source>
        <dbReference type="ARBA" id="ARBA00006370"/>
    </source>
</evidence>
<keyword evidence="6" id="KW-0732">Signal</keyword>
<proteinExistence type="inferred from homology"/>
<dbReference type="PANTHER" id="PTHR11306:SF0">
    <property type="entry name" value="PHOSPHATIDYLGLYCEROL_PHOSPHATIDYLINOSITOL TRANSFER PROTEIN"/>
    <property type="match status" value="1"/>
</dbReference>
<dbReference type="EMBL" id="FP929065">
    <property type="protein sequence ID" value="CBX90881.1"/>
    <property type="molecule type" value="Genomic_DNA"/>
</dbReference>
<evidence type="ECO:0000256" key="1">
    <source>
        <dbReference type="ARBA" id="ARBA00002053"/>
    </source>
</evidence>
<comment type="subunit">
    <text evidence="3">Monomer.</text>
</comment>
<comment type="similarity">
    <text evidence="2">Belongs to the NPC2 family.</text>
</comment>
<feature type="region of interest" description="Disordered" evidence="8">
    <location>
        <begin position="241"/>
        <end position="269"/>
    </location>
</feature>
<evidence type="ECO:0000256" key="3">
    <source>
        <dbReference type="ARBA" id="ARBA00011245"/>
    </source>
</evidence>
<accession>E4ZHP8</accession>
<dbReference type="GO" id="GO:0032934">
    <property type="term" value="F:sterol binding"/>
    <property type="evidence" value="ECO:0007669"/>
    <property type="project" value="InterPro"/>
</dbReference>
<keyword evidence="7" id="KW-0445">Lipid transport</keyword>
<dbReference type="Proteomes" id="UP000002668">
    <property type="component" value="Genome"/>
</dbReference>
<evidence type="ECO:0000256" key="5">
    <source>
        <dbReference type="ARBA" id="ARBA00022448"/>
    </source>
</evidence>
<dbReference type="eggNOG" id="KOG4680">
    <property type="taxonomic scope" value="Eukaryota"/>
</dbReference>
<feature type="region of interest" description="Disordered" evidence="8">
    <location>
        <begin position="293"/>
        <end position="332"/>
    </location>
</feature>
<dbReference type="GO" id="GO:0032366">
    <property type="term" value="P:intracellular sterol transport"/>
    <property type="evidence" value="ECO:0007669"/>
    <property type="project" value="InterPro"/>
</dbReference>
<reference evidence="11" key="1">
    <citation type="journal article" date="2011" name="Nat. Commun.">
        <title>Effector diversification within compartments of the Leptosphaeria maculans genome affected by Repeat-Induced Point mutations.</title>
        <authorList>
            <person name="Rouxel T."/>
            <person name="Grandaubert J."/>
            <person name="Hane J.K."/>
            <person name="Hoede C."/>
            <person name="van de Wouw A.P."/>
            <person name="Couloux A."/>
            <person name="Dominguez V."/>
            <person name="Anthouard V."/>
            <person name="Bally P."/>
            <person name="Bourras S."/>
            <person name="Cozijnsen A.J."/>
            <person name="Ciuffetti L.M."/>
            <person name="Degrave A."/>
            <person name="Dilmaghani A."/>
            <person name="Duret L."/>
            <person name="Fudal I."/>
            <person name="Goodwin S.B."/>
            <person name="Gout L."/>
            <person name="Glaser N."/>
            <person name="Linglin J."/>
            <person name="Kema G.H.J."/>
            <person name="Lapalu N."/>
            <person name="Lawrence C.B."/>
            <person name="May K."/>
            <person name="Meyer M."/>
            <person name="Ollivier B."/>
            <person name="Poulain J."/>
            <person name="Schoch C.L."/>
            <person name="Simon A."/>
            <person name="Spatafora J.W."/>
            <person name="Stachowiak A."/>
            <person name="Turgeon B.G."/>
            <person name="Tyler B.M."/>
            <person name="Vincent D."/>
            <person name="Weissenbach J."/>
            <person name="Amselem J."/>
            <person name="Quesneville H."/>
            <person name="Oliver R.P."/>
            <person name="Wincker P."/>
            <person name="Balesdent M.-H."/>
            <person name="Howlett B.J."/>
        </authorList>
    </citation>
    <scope>NUCLEOTIDE SEQUENCE [LARGE SCALE GENOMIC DNA]</scope>
    <source>
        <strain evidence="11">JN3 / isolate v23.1.3 / race Av1-4-5-6-7-8</strain>
    </source>
</reference>
<keyword evidence="5" id="KW-0813">Transport</keyword>
<dbReference type="VEuPathDB" id="FungiDB:LEMA_P059150.1"/>
<dbReference type="STRING" id="985895.E4ZHP8"/>
<dbReference type="OrthoDB" id="4764735at2759"/>
<dbReference type="InterPro" id="IPR014756">
    <property type="entry name" value="Ig_E-set"/>
</dbReference>
<dbReference type="AlphaFoldDB" id="E4ZHP8"/>
<evidence type="ECO:0000256" key="6">
    <source>
        <dbReference type="ARBA" id="ARBA00022729"/>
    </source>
</evidence>
<dbReference type="CDD" id="cd00917">
    <property type="entry name" value="PG-PI_TP"/>
    <property type="match status" value="1"/>
</dbReference>
<name>E4ZHP8_LEPMJ</name>
<dbReference type="InterPro" id="IPR003172">
    <property type="entry name" value="ML_dom"/>
</dbReference>
<comment type="function">
    <text evidence="1">Catalyzes the intermembrane transfer of phosphatidylglycerol and phosphatidylinositol.</text>
</comment>
<dbReference type="GeneID" id="13284507"/>
<feature type="domain" description="MD-2-related lipid-recognition" evidence="9">
    <location>
        <begin position="549"/>
        <end position="670"/>
    </location>
</feature>
<dbReference type="Pfam" id="PF02221">
    <property type="entry name" value="E1_DerP2_DerF2"/>
    <property type="match status" value="1"/>
</dbReference>
<keyword evidence="11" id="KW-1185">Reference proteome</keyword>
<dbReference type="SMART" id="SM00737">
    <property type="entry name" value="ML"/>
    <property type="match status" value="1"/>
</dbReference>
<gene>
    <name evidence="10" type="ORF">LEMA_P059150.1</name>
</gene>
<dbReference type="InParanoid" id="E4ZHP8"/>
<evidence type="ECO:0000313" key="11">
    <source>
        <dbReference type="Proteomes" id="UP000002668"/>
    </source>
</evidence>
<evidence type="ECO:0000256" key="4">
    <source>
        <dbReference type="ARBA" id="ARBA00016056"/>
    </source>
</evidence>
<evidence type="ECO:0000313" key="10">
    <source>
        <dbReference type="EMBL" id="CBX90881.1"/>
    </source>
</evidence>
<dbReference type="HOGENOM" id="CLU_026311_0_0_1"/>
<organism evidence="11">
    <name type="scientific">Leptosphaeria maculans (strain JN3 / isolate v23.1.3 / race Av1-4-5-6-7-8)</name>
    <name type="common">Blackleg fungus</name>
    <name type="synonym">Phoma lingam</name>
    <dbReference type="NCBI Taxonomy" id="985895"/>
    <lineage>
        <taxon>Eukaryota</taxon>
        <taxon>Fungi</taxon>
        <taxon>Dikarya</taxon>
        <taxon>Ascomycota</taxon>
        <taxon>Pezizomycotina</taxon>
        <taxon>Dothideomycetes</taxon>
        <taxon>Pleosporomycetidae</taxon>
        <taxon>Pleosporales</taxon>
        <taxon>Pleosporineae</taxon>
        <taxon>Leptosphaeriaceae</taxon>
        <taxon>Plenodomus</taxon>
        <taxon>Plenodomus lingam/Leptosphaeria maculans species complex</taxon>
    </lineage>
</organism>
<dbReference type="SUPFAM" id="SSF81296">
    <property type="entry name" value="E set domains"/>
    <property type="match status" value="1"/>
</dbReference>
<dbReference type="Gene3D" id="2.60.40.770">
    <property type="match status" value="1"/>
</dbReference>
<dbReference type="InterPro" id="IPR039670">
    <property type="entry name" value="NPC2-like"/>
</dbReference>
<evidence type="ECO:0000256" key="7">
    <source>
        <dbReference type="ARBA" id="ARBA00023055"/>
    </source>
</evidence>
<feature type="compositionally biased region" description="Polar residues" evidence="8">
    <location>
        <begin position="253"/>
        <end position="269"/>
    </location>
</feature>
<evidence type="ECO:0000259" key="9">
    <source>
        <dbReference type="SMART" id="SM00737"/>
    </source>
</evidence>
<protein>
    <recommendedName>
        <fullName evidence="4">Phosphatidylglycerol/phosphatidylinositol transfer protein</fullName>
    </recommendedName>
</protein>
<evidence type="ECO:0000256" key="8">
    <source>
        <dbReference type="SAM" id="MobiDB-lite"/>
    </source>
</evidence>